<dbReference type="SUPFAM" id="SSF55608">
    <property type="entry name" value="Homing endonucleases"/>
    <property type="match status" value="1"/>
</dbReference>
<name>A0A2M7RFQ3_9BACT</name>
<dbReference type="AlphaFoldDB" id="A0A2M7RFQ3"/>
<dbReference type="InterPro" id="IPR027434">
    <property type="entry name" value="Homing_endonucl"/>
</dbReference>
<accession>A0A2M7RFQ3</accession>
<dbReference type="EMBL" id="PFME01000040">
    <property type="protein sequence ID" value="PIY95583.1"/>
    <property type="molecule type" value="Genomic_DNA"/>
</dbReference>
<proteinExistence type="predicted"/>
<comment type="caution">
    <text evidence="1">The sequence shown here is derived from an EMBL/GenBank/DDBJ whole genome shotgun (WGS) entry which is preliminary data.</text>
</comment>
<organism evidence="1 2">
    <name type="scientific">Candidatus Jorgensenbacteria bacterium CG_4_10_14_0_8_um_filter_39_13</name>
    <dbReference type="NCBI Taxonomy" id="1974589"/>
    <lineage>
        <taxon>Bacteria</taxon>
        <taxon>Candidatus Joergenseniibacteriota</taxon>
    </lineage>
</organism>
<evidence type="ECO:0000313" key="1">
    <source>
        <dbReference type="EMBL" id="PIY95583.1"/>
    </source>
</evidence>
<dbReference type="Proteomes" id="UP000230238">
    <property type="component" value="Unassembled WGS sequence"/>
</dbReference>
<protein>
    <recommendedName>
        <fullName evidence="3">DOD-type homing endonuclease domain-containing protein</fullName>
    </recommendedName>
</protein>
<evidence type="ECO:0008006" key="3">
    <source>
        <dbReference type="Google" id="ProtNLM"/>
    </source>
</evidence>
<evidence type="ECO:0000313" key="2">
    <source>
        <dbReference type="Proteomes" id="UP000230238"/>
    </source>
</evidence>
<gene>
    <name evidence="1" type="ORF">COY65_02890</name>
</gene>
<dbReference type="Gene3D" id="3.10.28.10">
    <property type="entry name" value="Homing endonucleases"/>
    <property type="match status" value="1"/>
</dbReference>
<reference evidence="2" key="1">
    <citation type="submission" date="2017-09" db="EMBL/GenBank/DDBJ databases">
        <title>Depth-based differentiation of microbial function through sediment-hosted aquifers and enrichment of novel symbionts in the deep terrestrial subsurface.</title>
        <authorList>
            <person name="Probst A.J."/>
            <person name="Ladd B."/>
            <person name="Jarett J.K."/>
            <person name="Geller-Mcgrath D.E."/>
            <person name="Sieber C.M.K."/>
            <person name="Emerson J.B."/>
            <person name="Anantharaman K."/>
            <person name="Thomas B.C."/>
            <person name="Malmstrom R."/>
            <person name="Stieglmeier M."/>
            <person name="Klingl A."/>
            <person name="Woyke T."/>
            <person name="Ryan C.M."/>
            <person name="Banfield J.F."/>
        </authorList>
    </citation>
    <scope>NUCLEOTIDE SEQUENCE [LARGE SCALE GENOMIC DNA]</scope>
</reference>
<sequence>MPKQKLPNKNFVWDSKLAYVVGLLVTDENLSKDRRHINFRSSETPLLNTFKNCLGLKNKIGYTEGQRGQRVQFGNVQLYNWLLKIGLTPAKTHTIGKIEIPDLFFKDFLRGHLDGDGSITAYTDRYNFYKGRNYTNKRIFVRFISASKKHIDWLRQKITKFAGVKGAFIVNKPKSINHVPIYEIKFAKKESIKLLKWIYYGRNISCLKRKRVIAEKAIMAISNEKRREYTKI</sequence>